<evidence type="ECO:0000313" key="3">
    <source>
        <dbReference type="Proteomes" id="UP001295794"/>
    </source>
</evidence>
<organism evidence="2 3">
    <name type="scientific">Mycena citricolor</name>
    <dbReference type="NCBI Taxonomy" id="2018698"/>
    <lineage>
        <taxon>Eukaryota</taxon>
        <taxon>Fungi</taxon>
        <taxon>Dikarya</taxon>
        <taxon>Basidiomycota</taxon>
        <taxon>Agaricomycotina</taxon>
        <taxon>Agaricomycetes</taxon>
        <taxon>Agaricomycetidae</taxon>
        <taxon>Agaricales</taxon>
        <taxon>Marasmiineae</taxon>
        <taxon>Mycenaceae</taxon>
        <taxon>Mycena</taxon>
    </lineage>
</organism>
<accession>A0AAD2H0S6</accession>
<dbReference type="Proteomes" id="UP001295794">
    <property type="component" value="Unassembled WGS sequence"/>
</dbReference>
<feature type="region of interest" description="Disordered" evidence="1">
    <location>
        <begin position="46"/>
        <end position="76"/>
    </location>
</feature>
<sequence>MRLIFWYLTAYPNLLYVLLFQALSTKLVANTSKIANEKGLFSPQGVASLRGGASRQPISETTRHDFLRSHPSNQFG</sequence>
<dbReference type="AlphaFoldDB" id="A0AAD2H0S6"/>
<name>A0AAD2H0S6_9AGAR</name>
<dbReference type="EMBL" id="CAVNYO010000116">
    <property type="protein sequence ID" value="CAK5267061.1"/>
    <property type="molecule type" value="Genomic_DNA"/>
</dbReference>
<proteinExistence type="predicted"/>
<feature type="non-terminal residue" evidence="2">
    <location>
        <position position="76"/>
    </location>
</feature>
<keyword evidence="3" id="KW-1185">Reference proteome</keyword>
<protein>
    <submittedName>
        <fullName evidence="2">Uncharacterized protein</fullName>
    </submittedName>
</protein>
<evidence type="ECO:0000256" key="1">
    <source>
        <dbReference type="SAM" id="MobiDB-lite"/>
    </source>
</evidence>
<comment type="caution">
    <text evidence="2">The sequence shown here is derived from an EMBL/GenBank/DDBJ whole genome shotgun (WGS) entry which is preliminary data.</text>
</comment>
<reference evidence="2" key="1">
    <citation type="submission" date="2023-11" db="EMBL/GenBank/DDBJ databases">
        <authorList>
            <person name="De Vega J J."/>
            <person name="De Vega J J."/>
        </authorList>
    </citation>
    <scope>NUCLEOTIDE SEQUENCE</scope>
</reference>
<gene>
    <name evidence="2" type="ORF">MYCIT1_LOCUS9268</name>
</gene>
<evidence type="ECO:0000313" key="2">
    <source>
        <dbReference type="EMBL" id="CAK5267061.1"/>
    </source>
</evidence>